<dbReference type="Proteomes" id="UP001157418">
    <property type="component" value="Unassembled WGS sequence"/>
</dbReference>
<proteinExistence type="predicted"/>
<protein>
    <submittedName>
        <fullName evidence="1">Uncharacterized protein</fullName>
    </submittedName>
</protein>
<gene>
    <name evidence="1" type="ORF">LVIROSA_LOCUS39582</name>
</gene>
<evidence type="ECO:0000313" key="2">
    <source>
        <dbReference type="Proteomes" id="UP001157418"/>
    </source>
</evidence>
<dbReference type="EMBL" id="CAKMRJ010005745">
    <property type="protein sequence ID" value="CAH1454401.1"/>
    <property type="molecule type" value="Genomic_DNA"/>
</dbReference>
<name>A0AAU9PXK0_9ASTR</name>
<dbReference type="AlphaFoldDB" id="A0AAU9PXK0"/>
<keyword evidence="2" id="KW-1185">Reference proteome</keyword>
<accession>A0AAU9PXK0</accession>
<sequence>MRYIRMITRYEDKEYVLDEKLERINPEEATPEEMAAFEAHERDATKVHCIMLATMNLELQKSYEDMYPYEMHKICWTGTTRARGKSAMRSSPT</sequence>
<comment type="caution">
    <text evidence="1">The sequence shown here is derived from an EMBL/GenBank/DDBJ whole genome shotgun (WGS) entry which is preliminary data.</text>
</comment>
<organism evidence="1 2">
    <name type="scientific">Lactuca virosa</name>
    <dbReference type="NCBI Taxonomy" id="75947"/>
    <lineage>
        <taxon>Eukaryota</taxon>
        <taxon>Viridiplantae</taxon>
        <taxon>Streptophyta</taxon>
        <taxon>Embryophyta</taxon>
        <taxon>Tracheophyta</taxon>
        <taxon>Spermatophyta</taxon>
        <taxon>Magnoliopsida</taxon>
        <taxon>eudicotyledons</taxon>
        <taxon>Gunneridae</taxon>
        <taxon>Pentapetalae</taxon>
        <taxon>asterids</taxon>
        <taxon>campanulids</taxon>
        <taxon>Asterales</taxon>
        <taxon>Asteraceae</taxon>
        <taxon>Cichorioideae</taxon>
        <taxon>Cichorieae</taxon>
        <taxon>Lactucinae</taxon>
        <taxon>Lactuca</taxon>
    </lineage>
</organism>
<reference evidence="1 2" key="1">
    <citation type="submission" date="2022-01" db="EMBL/GenBank/DDBJ databases">
        <authorList>
            <person name="Xiong W."/>
            <person name="Schranz E."/>
        </authorList>
    </citation>
    <scope>NUCLEOTIDE SEQUENCE [LARGE SCALE GENOMIC DNA]</scope>
</reference>
<evidence type="ECO:0000313" key="1">
    <source>
        <dbReference type="EMBL" id="CAH1454401.1"/>
    </source>
</evidence>